<feature type="compositionally biased region" description="Low complexity" evidence="2">
    <location>
        <begin position="1012"/>
        <end position="1027"/>
    </location>
</feature>
<evidence type="ECO:0000313" key="5">
    <source>
        <dbReference type="Proteomes" id="UP000027195"/>
    </source>
</evidence>
<feature type="domain" description="Rap-GAP" evidence="3">
    <location>
        <begin position="1761"/>
        <end position="2001"/>
    </location>
</feature>
<keyword evidence="1" id="KW-0343">GTPase activation</keyword>
<evidence type="ECO:0000313" key="4">
    <source>
        <dbReference type="EMBL" id="KDQ17034.1"/>
    </source>
</evidence>
<feature type="region of interest" description="Disordered" evidence="2">
    <location>
        <begin position="1643"/>
        <end position="1723"/>
    </location>
</feature>
<evidence type="ECO:0000256" key="2">
    <source>
        <dbReference type="SAM" id="MobiDB-lite"/>
    </source>
</evidence>
<feature type="compositionally biased region" description="Low complexity" evidence="2">
    <location>
        <begin position="373"/>
        <end position="403"/>
    </location>
</feature>
<feature type="compositionally biased region" description="Pro residues" evidence="2">
    <location>
        <begin position="1683"/>
        <end position="1693"/>
    </location>
</feature>
<keyword evidence="5" id="KW-1185">Reference proteome</keyword>
<feature type="region of interest" description="Disordered" evidence="2">
    <location>
        <begin position="664"/>
        <end position="695"/>
    </location>
</feature>
<sequence length="2032" mass="219051">MTPQADRRVEKRQPIHTFFHTLTTGMRPRLLQRERTAPASLPLSPSTTTATSGPVILSPGLISPNPLSMPVSPVVPSPSLPPTPGQESTSSAGIPSIEYLLVILTPPSTSAIPRSTYLAYVHALATKLPSMRPSCSVSVLAPILEPLCASPIAALRRAGFDLLSAYLGLPNLPQLSSLERATLWDALCAQPSGEEREKHDPEWSARVAAINALTQSGRLVEGFRNIVGVVGAWAEIAAGGLGLATAGEREDRERCLAAYLGFLTSVLEWNASEMAVAGGVGSTLELFDRILNASLRACVDDDSGAQQTQSMQGLAGIQSQLLGRSGLVDSPPDMSEVSTAAPSPMVSPATPMSPATPARGVSAQNSQHTSQNPSPSRTSIRQRPSSQISSPSVPFSRPSFSTSHSNPNINAITYPIYTVPATLYLAHLTQTLSSTILPSTHLRQTITTLTLLLSHTMTPVPPLSVHSLNPTLGVLERDTWSALKTLLGGPYAIGTARLLKQLLVPSALSSGANSMTMGTGVGAIGVRCAEGAARAMRFALRRAAEGRMARCWLSRAEGSGPRSAASGSVAGGGVSGSLGSTATQGSVGGGSGLANGVLGGGALGLGVEVGAGAPVMSPEREKEMIEFAWGQAGEAAWDLGRVAGVFGRATEKWVERIAMASGASVGATPGTEGATGTATATATPTPTGVGAGLGNGVGAEREKRVVRECLGIAEDLIDEVASDDRNLGLEEGRVVGEIIAAVVKCVAKSRMPDGSPCVIDLRPSVLHSSAEPLQVVLTQLLSRLPFACSAVPSLPRTLLSVPECLSDHTASSLINYHLDESLITPSSPAWIFTFSDLFESFYHPSRPLSRRALAKAVKDVYEQVRDLKSYRDELVKVCLEAWERTLPSEVDVDVVSDALFVLGGRIIDGVLDESDENEIDKRTLSLIYTVAEESECVVLAEAQQQQQRSQHPVEVPEEQPSLATNSSPSRSPLPVSSPDARERNRESIGATAIPLMSLITNAFGASAPQAKDAPSVAPSVDAPPESAHSNVPSPDSLPNHSRCKSLSAVLTLIRAFSHLAFCPPHDLTSSSRIARAPASFQCINVFKILLSLLAPSCLPELDEDDPMAQERRENCNAKQARCPCARLAILQWLVRLRADGDHRLYVRENVDAAVAPFAALLHRAKVAGADEGTGSPPAPPPRPDDKLKRNKSAIREVPAVERDSGRKMSRAGVRSPGSRSASRQPQPPSSSPPQAATPPSEPLWVLPESLPFQVPEGTRPSEGMTTYSDAGENADGLTVKLWLPVSSYVCALMDILAHEKDWEIFSYALCHMPVQLSNKHLFCGPRTSYMFKRLIKVLCDDVIADKFGSSVDHLPISVKNYDVQGVAYHLLTTLIGYSSLFDKIQCDRLVQAFQEGLNRHSTTVKPCLHALSLCCYELQPSMTKYLSKISERVSQITSNPAVSVHIIELLCIAGSVPALSANFTTDDYRLVINVALRYIQHHNRPETSSRMGKNSYTLPQHVLNIAYYLIYSWFLTIKLPDRPKLITDMTRKLLIANEPRGEVDEPTEVCFDWLARYTYGNANPKPSRSLLGDLITSSPGGDSRAAVNEKSWLLGNSIVTIRALQRPGWLELESRRASGLTRFVCKLENLALMGLGDVSEELIQFPPPGREASHADASAPAHEPGPTPKSSDNAQGQSQDESNPPPDLPPLDVEPPSFADANGIPPSAEEPQSDPTPTLWPKDVTIDPSYMAILISPYPDTRRVSAKSKVLPSTETLKRLIRTLDHTPVIDLHKVGILYVAPGQTDEVEILGNQHGSPAYTRFLAGLGRLIRLKDQRDVYTAGLDSYADADGQYAYAWWDDTAQIVYHTATLMPNRPQDAQFAGKKRHIGNDWVRIVWNDSGLPYKFDTLRTQFQFVNIVIEPNSAGTTGAYSDSPHEHEYFKVTCQRAAGMPEFGPIGEFKLISARSLPLYIRHVSLLADFFTLIYDHTSRDTAQNEYITNWRARLQAIKRYRKDIFKDEPETEQDGVGAGADTDKPLLAQASFRDFSTVY</sequence>
<dbReference type="Proteomes" id="UP000027195">
    <property type="component" value="Unassembled WGS sequence"/>
</dbReference>
<dbReference type="PANTHER" id="PTHR10063:SF0">
    <property type="entry name" value="TUBERIN"/>
    <property type="match status" value="1"/>
</dbReference>
<evidence type="ECO:0000256" key="1">
    <source>
        <dbReference type="ARBA" id="ARBA00022468"/>
    </source>
</evidence>
<dbReference type="InParanoid" id="A0A067MNA2"/>
<dbReference type="GO" id="GO:0032007">
    <property type="term" value="P:negative regulation of TOR signaling"/>
    <property type="evidence" value="ECO:0007669"/>
    <property type="project" value="TreeGrafter"/>
</dbReference>
<evidence type="ECO:0000259" key="3">
    <source>
        <dbReference type="PROSITE" id="PS50085"/>
    </source>
</evidence>
<dbReference type="PROSITE" id="PS50085">
    <property type="entry name" value="RAPGAP"/>
    <property type="match status" value="1"/>
</dbReference>
<gene>
    <name evidence="4" type="ORF">BOTBODRAFT_129351</name>
</gene>
<dbReference type="GO" id="GO:0005096">
    <property type="term" value="F:GTPase activator activity"/>
    <property type="evidence" value="ECO:0007669"/>
    <property type="project" value="UniProtKB-KW"/>
</dbReference>
<dbReference type="InterPro" id="IPR016024">
    <property type="entry name" value="ARM-type_fold"/>
</dbReference>
<dbReference type="Pfam" id="PF03542">
    <property type="entry name" value="Tuberin"/>
    <property type="match status" value="1"/>
</dbReference>
<feature type="compositionally biased region" description="Low complexity" evidence="2">
    <location>
        <begin position="347"/>
        <end position="358"/>
    </location>
</feature>
<feature type="region of interest" description="Disordered" evidence="2">
    <location>
        <begin position="941"/>
        <end position="984"/>
    </location>
</feature>
<feature type="compositionally biased region" description="Low complexity" evidence="2">
    <location>
        <begin position="966"/>
        <end position="978"/>
    </location>
</feature>
<protein>
    <recommendedName>
        <fullName evidence="3">Rap-GAP domain-containing protein</fullName>
    </recommendedName>
</protein>
<feature type="compositionally biased region" description="Low complexity" evidence="2">
    <location>
        <begin position="1214"/>
        <end position="1224"/>
    </location>
</feature>
<dbReference type="EMBL" id="KL198025">
    <property type="protein sequence ID" value="KDQ17034.1"/>
    <property type="molecule type" value="Genomic_DNA"/>
</dbReference>
<dbReference type="InterPro" id="IPR035974">
    <property type="entry name" value="Rap/Ran-GAP_sf"/>
</dbReference>
<dbReference type="PANTHER" id="PTHR10063">
    <property type="entry name" value="TUBERIN"/>
    <property type="match status" value="1"/>
</dbReference>
<feature type="compositionally biased region" description="Low complexity" evidence="2">
    <location>
        <begin position="666"/>
        <end position="688"/>
    </location>
</feature>
<dbReference type="FunFam" id="3.40.50.11210:FF:000007">
    <property type="entry name" value="Tuberous sclerosis 2"/>
    <property type="match status" value="1"/>
</dbReference>
<dbReference type="HOGENOM" id="CLU_001124_0_0_1"/>
<accession>A0A067MNA2</accession>
<dbReference type="GO" id="GO:0005634">
    <property type="term" value="C:nucleus"/>
    <property type="evidence" value="ECO:0007669"/>
    <property type="project" value="InterPro"/>
</dbReference>
<feature type="compositionally biased region" description="Pro residues" evidence="2">
    <location>
        <begin position="1225"/>
        <end position="1241"/>
    </location>
</feature>
<dbReference type="GO" id="GO:0033596">
    <property type="term" value="C:TSC1-TSC2 complex"/>
    <property type="evidence" value="ECO:0007669"/>
    <property type="project" value="TreeGrafter"/>
</dbReference>
<feature type="compositionally biased region" description="Polar residues" evidence="2">
    <location>
        <begin position="362"/>
        <end position="372"/>
    </location>
</feature>
<name>A0A067MNA2_BOTB1</name>
<dbReference type="SUPFAM" id="SSF48371">
    <property type="entry name" value="ARM repeat"/>
    <property type="match status" value="1"/>
</dbReference>
<proteinExistence type="predicted"/>
<dbReference type="InterPro" id="IPR018515">
    <property type="entry name" value="Tuberin-type_domain"/>
</dbReference>
<dbReference type="STRING" id="930990.A0A067MNA2"/>
<feature type="region of interest" description="Disordered" evidence="2">
    <location>
        <begin position="1168"/>
        <end position="1242"/>
    </location>
</feature>
<feature type="region of interest" description="Disordered" evidence="2">
    <location>
        <begin position="38"/>
        <end position="57"/>
    </location>
</feature>
<feature type="region of interest" description="Disordered" evidence="2">
    <location>
        <begin position="1008"/>
        <end position="1039"/>
    </location>
</feature>
<feature type="compositionally biased region" description="Polar residues" evidence="2">
    <location>
        <begin position="1028"/>
        <end position="1039"/>
    </location>
</feature>
<dbReference type="Gene3D" id="3.40.50.11210">
    <property type="entry name" value="Rap/Ran-GAP"/>
    <property type="match status" value="1"/>
</dbReference>
<feature type="compositionally biased region" description="Low complexity" evidence="2">
    <location>
        <begin position="38"/>
        <end position="52"/>
    </location>
</feature>
<dbReference type="OrthoDB" id="19311at2759"/>
<dbReference type="SUPFAM" id="SSF111347">
    <property type="entry name" value="Rap/Ran-GAP"/>
    <property type="match status" value="1"/>
</dbReference>
<dbReference type="GO" id="GO:0051056">
    <property type="term" value="P:regulation of small GTPase mediated signal transduction"/>
    <property type="evidence" value="ECO:0007669"/>
    <property type="project" value="InterPro"/>
</dbReference>
<dbReference type="InterPro" id="IPR024584">
    <property type="entry name" value="Tuberin_N"/>
</dbReference>
<dbReference type="InterPro" id="IPR027107">
    <property type="entry name" value="Tuberin/Ral-act_asu"/>
</dbReference>
<dbReference type="InterPro" id="IPR000331">
    <property type="entry name" value="Rap/Ran_GAP_dom"/>
</dbReference>
<feature type="region of interest" description="Disordered" evidence="2">
    <location>
        <begin position="325"/>
        <end position="404"/>
    </location>
</feature>
<organism evidence="4 5">
    <name type="scientific">Botryobasidium botryosum (strain FD-172 SS1)</name>
    <dbReference type="NCBI Taxonomy" id="930990"/>
    <lineage>
        <taxon>Eukaryota</taxon>
        <taxon>Fungi</taxon>
        <taxon>Dikarya</taxon>
        <taxon>Basidiomycota</taxon>
        <taxon>Agaricomycotina</taxon>
        <taxon>Agaricomycetes</taxon>
        <taxon>Cantharellales</taxon>
        <taxon>Botryobasidiaceae</taxon>
        <taxon>Botryobasidium</taxon>
    </lineage>
</organism>
<reference evidence="5" key="1">
    <citation type="journal article" date="2014" name="Proc. Natl. Acad. Sci. U.S.A.">
        <title>Extensive sampling of basidiomycete genomes demonstrates inadequacy of the white-rot/brown-rot paradigm for wood decay fungi.</title>
        <authorList>
            <person name="Riley R."/>
            <person name="Salamov A.A."/>
            <person name="Brown D.W."/>
            <person name="Nagy L.G."/>
            <person name="Floudas D."/>
            <person name="Held B.W."/>
            <person name="Levasseur A."/>
            <person name="Lombard V."/>
            <person name="Morin E."/>
            <person name="Otillar R."/>
            <person name="Lindquist E.A."/>
            <person name="Sun H."/>
            <person name="LaButti K.M."/>
            <person name="Schmutz J."/>
            <person name="Jabbour D."/>
            <person name="Luo H."/>
            <person name="Baker S.E."/>
            <person name="Pisabarro A.G."/>
            <person name="Walton J.D."/>
            <person name="Blanchette R.A."/>
            <person name="Henrissat B."/>
            <person name="Martin F."/>
            <person name="Cullen D."/>
            <person name="Hibbett D.S."/>
            <person name="Grigoriev I.V."/>
        </authorList>
    </citation>
    <scope>NUCLEOTIDE SEQUENCE [LARGE SCALE GENOMIC DNA]</scope>
    <source>
        <strain evidence="5">FD-172 SS1</strain>
    </source>
</reference>
<feature type="compositionally biased region" description="Polar residues" evidence="2">
    <location>
        <begin position="1668"/>
        <end position="1682"/>
    </location>
</feature>
<dbReference type="Pfam" id="PF02145">
    <property type="entry name" value="Rap_GAP"/>
    <property type="match status" value="1"/>
</dbReference>
<dbReference type="Pfam" id="PF11864">
    <property type="entry name" value="DUF3384"/>
    <property type="match status" value="1"/>
</dbReference>